<proteinExistence type="predicted"/>
<dbReference type="RefSeq" id="WP_340367939.1">
    <property type="nucleotide sequence ID" value="NZ_JBBKZV010000044.1"/>
</dbReference>
<dbReference type="SUPFAM" id="SSF53474">
    <property type="entry name" value="alpha/beta-Hydrolases"/>
    <property type="match status" value="1"/>
</dbReference>
<name>A0ABU8WAB6_9BURK</name>
<reference evidence="2 3" key="1">
    <citation type="submission" date="2024-03" db="EMBL/GenBank/DDBJ databases">
        <title>Novel species of the genus Variovorax.</title>
        <authorList>
            <person name="Liu Q."/>
            <person name="Xin Y.-H."/>
        </authorList>
    </citation>
    <scope>NUCLEOTIDE SEQUENCE [LARGE SCALE GENOMIC DNA]</scope>
    <source>
        <strain evidence="2 3">KACC 18501</strain>
    </source>
</reference>
<dbReference type="Proteomes" id="UP001363010">
    <property type="component" value="Unassembled WGS sequence"/>
</dbReference>
<dbReference type="PANTHER" id="PTHR43689:SF8">
    <property type="entry name" value="ALPHA_BETA-HYDROLASES SUPERFAMILY PROTEIN"/>
    <property type="match status" value="1"/>
</dbReference>
<keyword evidence="3" id="KW-1185">Reference proteome</keyword>
<evidence type="ECO:0000313" key="2">
    <source>
        <dbReference type="EMBL" id="MEJ8826905.1"/>
    </source>
</evidence>
<feature type="domain" description="AB hydrolase-1" evidence="1">
    <location>
        <begin position="46"/>
        <end position="278"/>
    </location>
</feature>
<dbReference type="Gene3D" id="3.40.50.1820">
    <property type="entry name" value="alpha/beta hydrolase"/>
    <property type="match status" value="1"/>
</dbReference>
<dbReference type="InterPro" id="IPR000073">
    <property type="entry name" value="AB_hydrolase_1"/>
</dbReference>
<evidence type="ECO:0000313" key="3">
    <source>
        <dbReference type="Proteomes" id="UP001363010"/>
    </source>
</evidence>
<gene>
    <name evidence="2" type="ORF">WKW80_33730</name>
</gene>
<dbReference type="PANTHER" id="PTHR43689">
    <property type="entry name" value="HYDROLASE"/>
    <property type="match status" value="1"/>
</dbReference>
<evidence type="ECO:0000259" key="1">
    <source>
        <dbReference type="Pfam" id="PF12697"/>
    </source>
</evidence>
<dbReference type="GO" id="GO:0016787">
    <property type="term" value="F:hydrolase activity"/>
    <property type="evidence" value="ECO:0007669"/>
    <property type="project" value="UniProtKB-KW"/>
</dbReference>
<keyword evidence="2" id="KW-0378">Hydrolase</keyword>
<dbReference type="Pfam" id="PF12697">
    <property type="entry name" value="Abhydrolase_6"/>
    <property type="match status" value="1"/>
</dbReference>
<organism evidence="2 3">
    <name type="scientific">Variovorax humicola</name>
    <dbReference type="NCBI Taxonomy" id="1769758"/>
    <lineage>
        <taxon>Bacteria</taxon>
        <taxon>Pseudomonadati</taxon>
        <taxon>Pseudomonadota</taxon>
        <taxon>Betaproteobacteria</taxon>
        <taxon>Burkholderiales</taxon>
        <taxon>Comamonadaceae</taxon>
        <taxon>Variovorax</taxon>
    </lineage>
</organism>
<dbReference type="EMBL" id="JBBKZV010000044">
    <property type="protein sequence ID" value="MEJ8826905.1"/>
    <property type="molecule type" value="Genomic_DNA"/>
</dbReference>
<sequence length="299" mass="32088">MYATTVPAAAGASTLPHRMRTVDGWLPLERCATRIDSSGKALADAVVLIHPSGSSSKSWQALAGELDAEFRVMTVELHGHANPPGPTLVEHAELVRPLLAPGQRVHLVGHSFGGGVALKAAALWPAAVASVALYEPAMFGWMPDHDADGRPLRSIFVAVAEEIRDRLAQGDANAAARAFITFWSGATTWEAVPLRAQQIIAHRMPEVLRHFESLFVDSMTPCDVKANGHPLLVLAGSETVPGMQWLAQRMRLALPHARHEWIPGLGHMGPATDPARVNPRIAAFLRRHAAVVRGAGFAC</sequence>
<protein>
    <submittedName>
        <fullName evidence="2">Alpha/beta hydrolase</fullName>
    </submittedName>
</protein>
<dbReference type="InterPro" id="IPR029058">
    <property type="entry name" value="AB_hydrolase_fold"/>
</dbReference>
<accession>A0ABU8WAB6</accession>
<comment type="caution">
    <text evidence="2">The sequence shown here is derived from an EMBL/GenBank/DDBJ whole genome shotgun (WGS) entry which is preliminary data.</text>
</comment>